<name>A0AAP2D522_9BACT</name>
<organism evidence="3 4">
    <name type="scientific">Dawidia soli</name>
    <dbReference type="NCBI Taxonomy" id="2782352"/>
    <lineage>
        <taxon>Bacteria</taxon>
        <taxon>Pseudomonadati</taxon>
        <taxon>Bacteroidota</taxon>
        <taxon>Cytophagia</taxon>
        <taxon>Cytophagales</taxon>
        <taxon>Chryseotaleaceae</taxon>
        <taxon>Dawidia</taxon>
    </lineage>
</organism>
<keyword evidence="1" id="KW-0472">Membrane</keyword>
<dbReference type="Pfam" id="PF08487">
    <property type="entry name" value="VIT"/>
    <property type="match status" value="1"/>
</dbReference>
<comment type="caution">
    <text evidence="3">The sequence shown here is derived from an EMBL/GenBank/DDBJ whole genome shotgun (WGS) entry which is preliminary data.</text>
</comment>
<accession>A0AAP2D522</accession>
<feature type="transmembrane region" description="Helical" evidence="1">
    <location>
        <begin position="124"/>
        <end position="144"/>
    </location>
</feature>
<feature type="transmembrane region" description="Helical" evidence="1">
    <location>
        <begin position="838"/>
        <end position="856"/>
    </location>
</feature>
<dbReference type="InterPro" id="IPR013694">
    <property type="entry name" value="VIT"/>
</dbReference>
<feature type="transmembrane region" description="Helical" evidence="1">
    <location>
        <begin position="156"/>
        <end position="178"/>
    </location>
</feature>
<keyword evidence="1" id="KW-0812">Transmembrane</keyword>
<evidence type="ECO:0000313" key="4">
    <source>
        <dbReference type="Proteomes" id="UP001319180"/>
    </source>
</evidence>
<dbReference type="InterPro" id="IPR031005">
    <property type="entry name" value="Sorted_by_XrtN"/>
</dbReference>
<reference evidence="3 4" key="1">
    <citation type="submission" date="2021-05" db="EMBL/GenBank/DDBJ databases">
        <title>A Polyphasic approach of four new species of the genus Ohtaekwangia: Ohtaekwangia histidinii sp. nov., Ohtaekwangia cretensis sp. nov., Ohtaekwangia indiensis sp. nov., Ohtaekwangia reichenbachii sp. nov. from diverse environment.</title>
        <authorList>
            <person name="Octaviana S."/>
        </authorList>
    </citation>
    <scope>NUCLEOTIDE SEQUENCE [LARGE SCALE GENOMIC DNA]</scope>
    <source>
        <strain evidence="3 4">PWU37</strain>
    </source>
</reference>
<feature type="transmembrane region" description="Helical" evidence="1">
    <location>
        <begin position="219"/>
        <end position="239"/>
    </location>
</feature>
<dbReference type="NCBIfam" id="TIGR04477">
    <property type="entry name" value="sorted_by_XrtN"/>
    <property type="match status" value="1"/>
</dbReference>
<proteinExistence type="predicted"/>
<feature type="domain" description="VIT" evidence="2">
    <location>
        <begin position="343"/>
        <end position="477"/>
    </location>
</feature>
<gene>
    <name evidence="3" type="ORF">KK078_01465</name>
</gene>
<feature type="transmembrane region" description="Helical" evidence="1">
    <location>
        <begin position="31"/>
        <end position="49"/>
    </location>
</feature>
<dbReference type="PROSITE" id="PS51468">
    <property type="entry name" value="VIT"/>
    <property type="match status" value="1"/>
</dbReference>
<evidence type="ECO:0000313" key="3">
    <source>
        <dbReference type="EMBL" id="MBT1685199.1"/>
    </source>
</evidence>
<dbReference type="EMBL" id="JAHESC010000002">
    <property type="protein sequence ID" value="MBT1685199.1"/>
    <property type="molecule type" value="Genomic_DNA"/>
</dbReference>
<sequence length="866" mass="99027">MFTNNDKVHQDEIETAAPVSETRDTAHPDKILLTGYLLLVVSTLLYVVLPRRGSNFLDQDAFPAFIAHYLLAIAYVIALLANRAYGIVKSWRRENIHYTMVLLNLFLVSAYALNRLVPVFEDSVLWLCVHLVVSSLVTFSYRYYTYLPRVVNKIQHFLLGAALVLYTYLALYIGLVYLPATLAILVLGVGMLAFVPMLLLIGSAALIRYTQEINRVSTNWIIAGASVTVTFALIFIIEWDARVRTIERLANQSVIYADTELPVWVKIGQSVKLDWVTERILKSDFVYTMPDDREDEFSFVSMRSGWAMRTHDPLVYMATLWRKSSLSYDDRTKILRAITDNRHRTEERLWRGDDLTTSYIVTDIDIYPQLRLAYTEQYMNIRNNSLSGWSGLREEALYTFQLPEGSVVTSLSLWVNGKEEKAILTSRQKAKDAYETIVGKEARDPSVVHWQEGNTVTVRVFPCTREEERKFKIGITSPLPEERGRIVYRQATFRGPHAHDATETLRFRFIGGMIHDATMPRGFDKNEKGEYIAERPYDPDFSISWKADPIETNQYTFNGSTYSLKPHTPTLRPLHLSYLFLDLNNTWEAGEVDAAYAVLTKCNVYAFSDNEFIRLDEDNWYEVTNKLRQRNFSLFPFHHVKDTEHSLVVTKGKPLTPFLRDMKESTFAGSVSRYFADNKKVNVFNLTGGASTYIRSLRELRAFNFATGDATILAGLLEHNQFPVAVEDESHLVLHDAGMVLERKPAAEGEDTAPDHLVRLFAYNNIMRQVGTHFFSEDFINEPLVNEAARAYVVSPVSSLIVLETQKDYDRFGIKDIENSLGNATHNDSGAVPEPHEWALIVVFLLFVLFNVVRQYRLKTVTASRV</sequence>
<feature type="transmembrane region" description="Helical" evidence="1">
    <location>
        <begin position="95"/>
        <end position="112"/>
    </location>
</feature>
<dbReference type="RefSeq" id="WP_254088454.1">
    <property type="nucleotide sequence ID" value="NZ_JAHESC010000002.1"/>
</dbReference>
<feature type="transmembrane region" description="Helical" evidence="1">
    <location>
        <begin position="61"/>
        <end position="83"/>
    </location>
</feature>
<feature type="transmembrane region" description="Helical" evidence="1">
    <location>
        <begin position="184"/>
        <end position="207"/>
    </location>
</feature>
<keyword evidence="4" id="KW-1185">Reference proteome</keyword>
<evidence type="ECO:0000256" key="1">
    <source>
        <dbReference type="SAM" id="Phobius"/>
    </source>
</evidence>
<protein>
    <submittedName>
        <fullName evidence="3">XrtN system VIT domain-containing protein</fullName>
    </submittedName>
</protein>
<keyword evidence="1" id="KW-1133">Transmembrane helix</keyword>
<evidence type="ECO:0000259" key="2">
    <source>
        <dbReference type="PROSITE" id="PS51468"/>
    </source>
</evidence>
<dbReference type="Proteomes" id="UP001319180">
    <property type="component" value="Unassembled WGS sequence"/>
</dbReference>
<dbReference type="AlphaFoldDB" id="A0AAP2D522"/>